<gene>
    <name evidence="2" type="ORF">CTA1_2316</name>
</gene>
<dbReference type="Proteomes" id="UP000310108">
    <property type="component" value="Unassembled WGS sequence"/>
</dbReference>
<evidence type="ECO:0000313" key="2">
    <source>
        <dbReference type="EMBL" id="TKW49921.1"/>
    </source>
</evidence>
<dbReference type="AlphaFoldDB" id="A0A4U6X3H9"/>
<reference evidence="2 3" key="1">
    <citation type="journal article" date="2019" name="PLoS ONE">
        <title>Comparative genome analysis indicates high evolutionary potential of pathogenicity genes in Colletotrichum tanaceti.</title>
        <authorList>
            <person name="Lelwala R.V."/>
            <person name="Korhonen P.K."/>
            <person name="Young N.D."/>
            <person name="Scott J.B."/>
            <person name="Ades P.A."/>
            <person name="Gasser R.B."/>
            <person name="Taylor P.W.J."/>
        </authorList>
    </citation>
    <scope>NUCLEOTIDE SEQUENCE [LARGE SCALE GENOMIC DNA]</scope>
    <source>
        <strain evidence="2">BRIP57314</strain>
    </source>
</reference>
<comment type="caution">
    <text evidence="2">The sequence shown here is derived from an EMBL/GenBank/DDBJ whole genome shotgun (WGS) entry which is preliminary data.</text>
</comment>
<keyword evidence="3" id="KW-1185">Reference proteome</keyword>
<feature type="compositionally biased region" description="Basic and acidic residues" evidence="1">
    <location>
        <begin position="20"/>
        <end position="31"/>
    </location>
</feature>
<name>A0A4U6X3H9_9PEZI</name>
<organism evidence="2 3">
    <name type="scientific">Colletotrichum tanaceti</name>
    <dbReference type="NCBI Taxonomy" id="1306861"/>
    <lineage>
        <taxon>Eukaryota</taxon>
        <taxon>Fungi</taxon>
        <taxon>Dikarya</taxon>
        <taxon>Ascomycota</taxon>
        <taxon>Pezizomycotina</taxon>
        <taxon>Sordariomycetes</taxon>
        <taxon>Hypocreomycetidae</taxon>
        <taxon>Glomerellales</taxon>
        <taxon>Glomerellaceae</taxon>
        <taxon>Colletotrichum</taxon>
        <taxon>Colletotrichum destructivum species complex</taxon>
    </lineage>
</organism>
<accession>A0A4U6X3H9</accession>
<proteinExistence type="predicted"/>
<dbReference type="EMBL" id="PJEX01000460">
    <property type="protein sequence ID" value="TKW49921.1"/>
    <property type="molecule type" value="Genomic_DNA"/>
</dbReference>
<evidence type="ECO:0000256" key="1">
    <source>
        <dbReference type="SAM" id="MobiDB-lite"/>
    </source>
</evidence>
<feature type="region of interest" description="Disordered" evidence="1">
    <location>
        <begin position="20"/>
        <end position="67"/>
    </location>
</feature>
<protein>
    <submittedName>
        <fullName evidence="2">Uncharacterized protein</fullName>
    </submittedName>
</protein>
<evidence type="ECO:0000313" key="3">
    <source>
        <dbReference type="Proteomes" id="UP000310108"/>
    </source>
</evidence>
<sequence length="67" mass="7610">MASVRGEQSRYEVDLDFRRANDTDRSVDKGELSQCRAAENQEEWRSAPDGRSGLGTVPSRRLKKQRG</sequence>